<dbReference type="GO" id="GO:0016757">
    <property type="term" value="F:glycosyltransferase activity"/>
    <property type="evidence" value="ECO:0007669"/>
    <property type="project" value="InterPro"/>
</dbReference>
<dbReference type="Pfam" id="PF00534">
    <property type="entry name" value="Glycos_transf_1"/>
    <property type="match status" value="1"/>
</dbReference>
<dbReference type="AlphaFoldDB" id="A0A4R8GMY9"/>
<proteinExistence type="predicted"/>
<evidence type="ECO:0000313" key="4">
    <source>
        <dbReference type="Proteomes" id="UP000295472"/>
    </source>
</evidence>
<dbReference type="RefSeq" id="WP_134059416.1">
    <property type="nucleotide sequence ID" value="NZ_SOEF01000019.1"/>
</dbReference>
<dbReference type="Proteomes" id="UP000295472">
    <property type="component" value="Unassembled WGS sequence"/>
</dbReference>
<dbReference type="SUPFAM" id="SSF53756">
    <property type="entry name" value="UDP-Glycosyltransferase/glycogen phosphorylase"/>
    <property type="match status" value="1"/>
</dbReference>
<reference evidence="3 4" key="1">
    <citation type="submission" date="2019-03" db="EMBL/GenBank/DDBJ databases">
        <title>Subsurface microbial communities from deep shales in Ohio and West Virginia, USA.</title>
        <authorList>
            <person name="Wrighton K."/>
        </authorList>
    </citation>
    <scope>NUCLEOTIDE SEQUENCE [LARGE SCALE GENOMIC DNA]</scope>
    <source>
        <strain evidence="3 4">DSMZ 11287</strain>
    </source>
</reference>
<evidence type="ECO:0000259" key="2">
    <source>
        <dbReference type="Pfam" id="PF13439"/>
    </source>
</evidence>
<accession>A0A4R8GMY9</accession>
<dbReference type="PANTHER" id="PTHR12526">
    <property type="entry name" value="GLYCOSYLTRANSFERASE"/>
    <property type="match status" value="1"/>
</dbReference>
<dbReference type="Gene3D" id="3.40.50.2000">
    <property type="entry name" value="Glycogen Phosphorylase B"/>
    <property type="match status" value="2"/>
</dbReference>
<dbReference type="InterPro" id="IPR001296">
    <property type="entry name" value="Glyco_trans_1"/>
</dbReference>
<protein>
    <submittedName>
        <fullName evidence="3">Uncharacterized protein</fullName>
    </submittedName>
</protein>
<sequence length="369" mass="42562">MKILHIINNLGSGGAEKLIKDTLPILNKKENIEAELLLLTDKNNVFAESLKKQGVKINVIRADNIYSPINVILIRKFIKNNDFDIIHAHLFPTLYWATLAAKTLFNRKFKLIFTEHNTHYRRRDYILFRPIEKLIYKEFDKVISISQKTETNLIDWLGVEKKTKFIIVENGIDIQQFNEAEVYSKKKLCSTCNLDNIFITMVGRFSEQKDQKTLIRALKQLDNNVHLFLVGEGKLLNEHKEYVKNLNLNDRVHFLGFRNDIERILKTSDIVVLSSFWEGFGLAAVEGMAAGKPVIASDVSGLRKVVKGAGLLFEQGNEKELADIINKLIKDDNYYNKIVKKCVKRADNYDLDKMVDSLVTTYKRLLLKK</sequence>
<feature type="domain" description="Glycosyltransferase subfamily 4-like N-terminal" evidence="2">
    <location>
        <begin position="13"/>
        <end position="175"/>
    </location>
</feature>
<dbReference type="GeneID" id="57013018"/>
<dbReference type="EMBL" id="SOEF01000019">
    <property type="protein sequence ID" value="TDX42927.1"/>
    <property type="molecule type" value="Genomic_DNA"/>
</dbReference>
<feature type="domain" description="Glycosyl transferase family 1" evidence="1">
    <location>
        <begin position="194"/>
        <end position="341"/>
    </location>
</feature>
<name>A0A4R8GMY9_9FIRM</name>
<dbReference type="Pfam" id="PF13439">
    <property type="entry name" value="Glyco_transf_4"/>
    <property type="match status" value="1"/>
</dbReference>
<gene>
    <name evidence="3" type="ORF">C7954_11938</name>
</gene>
<organism evidence="3 4">
    <name type="scientific">Halanaerobium congolense</name>
    <dbReference type="NCBI Taxonomy" id="54121"/>
    <lineage>
        <taxon>Bacteria</taxon>
        <taxon>Bacillati</taxon>
        <taxon>Bacillota</taxon>
        <taxon>Clostridia</taxon>
        <taxon>Halanaerobiales</taxon>
        <taxon>Halanaerobiaceae</taxon>
        <taxon>Halanaerobium</taxon>
    </lineage>
</organism>
<dbReference type="InterPro" id="IPR028098">
    <property type="entry name" value="Glyco_trans_4-like_N"/>
</dbReference>
<comment type="caution">
    <text evidence="3">The sequence shown here is derived from an EMBL/GenBank/DDBJ whole genome shotgun (WGS) entry which is preliminary data.</text>
</comment>
<evidence type="ECO:0000313" key="3">
    <source>
        <dbReference type="EMBL" id="TDX42927.1"/>
    </source>
</evidence>
<evidence type="ECO:0000259" key="1">
    <source>
        <dbReference type="Pfam" id="PF00534"/>
    </source>
</evidence>
<dbReference type="PANTHER" id="PTHR12526:SF630">
    <property type="entry name" value="GLYCOSYLTRANSFERASE"/>
    <property type="match status" value="1"/>
</dbReference>